<name>A0A6B0VKV1_9EURY</name>
<dbReference type="Proteomes" id="UP000434101">
    <property type="component" value="Unassembled WGS sequence"/>
</dbReference>
<dbReference type="RefSeq" id="WP_160063674.1">
    <property type="nucleotide sequence ID" value="NZ_WUYX01000022.1"/>
</dbReference>
<accession>A0A6B0VKV1</accession>
<organism evidence="2 3">
    <name type="scientific">Natronorubrum halalkaliphilum</name>
    <dbReference type="NCBI Taxonomy" id="2691917"/>
    <lineage>
        <taxon>Archaea</taxon>
        <taxon>Methanobacteriati</taxon>
        <taxon>Methanobacteriota</taxon>
        <taxon>Stenosarchaea group</taxon>
        <taxon>Halobacteria</taxon>
        <taxon>Halobacteriales</taxon>
        <taxon>Natrialbaceae</taxon>
        <taxon>Natronorubrum</taxon>
    </lineage>
</organism>
<evidence type="ECO:0000259" key="1">
    <source>
        <dbReference type="Pfam" id="PF13274"/>
    </source>
</evidence>
<dbReference type="OrthoDB" id="34535at2157"/>
<evidence type="ECO:0000313" key="2">
    <source>
        <dbReference type="EMBL" id="MXV61636.1"/>
    </source>
</evidence>
<protein>
    <submittedName>
        <fullName evidence="2">DUF4065 domain-containing protein</fullName>
    </submittedName>
</protein>
<feature type="domain" description="Antitoxin SocA-like Panacea" evidence="1">
    <location>
        <begin position="41"/>
        <end position="141"/>
    </location>
</feature>
<reference evidence="2 3" key="1">
    <citation type="submission" date="2020-01" db="EMBL/GenBank/DDBJ databases">
        <title>Natronorubrum sp. JWXQ-INN 674 isolated from Inner Mongolia Autonomous Region of China.</title>
        <authorList>
            <person name="Xue Q."/>
        </authorList>
    </citation>
    <scope>NUCLEOTIDE SEQUENCE [LARGE SCALE GENOMIC DNA]</scope>
    <source>
        <strain evidence="2 3">JWXQ-INN-674</strain>
    </source>
</reference>
<dbReference type="AlphaFoldDB" id="A0A6B0VKV1"/>
<keyword evidence="3" id="KW-1185">Reference proteome</keyword>
<evidence type="ECO:0000313" key="3">
    <source>
        <dbReference type="Proteomes" id="UP000434101"/>
    </source>
</evidence>
<dbReference type="EMBL" id="WUYX01000022">
    <property type="protein sequence ID" value="MXV61636.1"/>
    <property type="molecule type" value="Genomic_DNA"/>
</dbReference>
<comment type="caution">
    <text evidence="2">The sequence shown here is derived from an EMBL/GenBank/DDBJ whole genome shotgun (WGS) entry which is preliminary data.</text>
</comment>
<dbReference type="InterPro" id="IPR025272">
    <property type="entry name" value="SocA_Panacea"/>
</dbReference>
<proteinExistence type="predicted"/>
<gene>
    <name evidence="2" type="ORF">GS429_06070</name>
</gene>
<dbReference type="Pfam" id="PF13274">
    <property type="entry name" value="SocA_Panacea"/>
    <property type="match status" value="1"/>
</dbReference>
<sequence>MSTPESSPGHVVDLDEDDWKELKEITIEFLSKYDALYEKRVQKLIFYCEIKTAIKTGQRLTDATFMPYDYGPYSREVTKALEELDEEGRISIRDNGQYATALDGGSLSPKKTYLIERFHEETKRMSTDELVERAKETWLWKHFEYAEGMDFATYIDEIIMSPELRHCLEDPDRDPVEDPDIERLLS</sequence>